<protein>
    <submittedName>
        <fullName evidence="2">Motility associated factor glycosyltransferase family protein</fullName>
    </submittedName>
</protein>
<evidence type="ECO:0000313" key="3">
    <source>
        <dbReference type="Proteomes" id="UP000595481"/>
    </source>
</evidence>
<name>A0A7T4ADQ2_AERJA</name>
<dbReference type="PANTHER" id="PTHR41786:SF1">
    <property type="entry name" value="6-HYDROXYMETHYLPTERIN DIPHOSPHOKINASE MPTE-LIKE DOMAIN-CONTAINING PROTEIN"/>
    <property type="match status" value="1"/>
</dbReference>
<dbReference type="EMBL" id="CP066092">
    <property type="protein sequence ID" value="QQB22015.1"/>
    <property type="molecule type" value="Genomic_DNA"/>
</dbReference>
<gene>
    <name evidence="2" type="ORF">I6H43_12605</name>
</gene>
<evidence type="ECO:0000259" key="1">
    <source>
        <dbReference type="Pfam" id="PF01973"/>
    </source>
</evidence>
<dbReference type="PANTHER" id="PTHR41786">
    <property type="entry name" value="MOTILITY ACCESSORY FACTOR MAF"/>
    <property type="match status" value="1"/>
</dbReference>
<accession>A0A7T4ADQ2</accession>
<dbReference type="Proteomes" id="UP000595481">
    <property type="component" value="Chromosome"/>
</dbReference>
<sequence length="429" mass="47879">MMIDYFPQHAELIARRWPAVLACLQEQDVNSVPAELVEGLSSTLAINGIQLTSRHDRIREAERIAAMSSAKEPELTLYGTGLGDVPRVLLKRKRLRRLNIKIMNSAIFALVLHLTEQLDWLSDPRVNLLLAEENELVMSPFLFLGSELELADESAAKIRDRVLIQSRLEAINEQFGQSWVSERLAGNLDLLRKDADVAQLFGTAKGRDAYVVATGPTLAHHLSALKAVYERPERPLFICVDTALRPLMSQGIKPDIVVTIDRHIHLGILDPQHSSHIALVYIPMVDNKVLSQWQGPRYGAYEMLDTYAGLQKKLRRASLFTGGSVIHPATDLAVRMGAHNITLFGADFSFPEGRSHTGWQDGELGSDARYGRRTVPNGHGQPVKTLLSFCIYLNGLEVYIQRHPEVNFMNSSRDGARILGTSYQEEFAG</sequence>
<evidence type="ECO:0000313" key="2">
    <source>
        <dbReference type="EMBL" id="QQB22015.1"/>
    </source>
</evidence>
<dbReference type="Pfam" id="PF01973">
    <property type="entry name" value="MptE-like"/>
    <property type="match status" value="1"/>
</dbReference>
<organism evidence="2 3">
    <name type="scientific">Aeromonas jandaei</name>
    <dbReference type="NCBI Taxonomy" id="650"/>
    <lineage>
        <taxon>Bacteria</taxon>
        <taxon>Pseudomonadati</taxon>
        <taxon>Pseudomonadota</taxon>
        <taxon>Gammaproteobacteria</taxon>
        <taxon>Aeromonadales</taxon>
        <taxon>Aeromonadaceae</taxon>
        <taxon>Aeromonas</taxon>
    </lineage>
</organism>
<keyword evidence="3" id="KW-1185">Reference proteome</keyword>
<dbReference type="InterPro" id="IPR002826">
    <property type="entry name" value="MptE-like"/>
</dbReference>
<reference evidence="2 3" key="1">
    <citation type="submission" date="2020-12" db="EMBL/GenBank/DDBJ databases">
        <title>FDA dAtabase for Regulatory Grade micrObial Sequences (FDA-ARGOS): Supporting development and validation of Infectious Disease Dx tests.</title>
        <authorList>
            <person name="Sproer C."/>
            <person name="Gronow S."/>
            <person name="Severitt S."/>
            <person name="Schroder I."/>
            <person name="Tallon L."/>
            <person name="Sadzewicz L."/>
            <person name="Zhao X."/>
            <person name="Boylan J."/>
            <person name="Ott S."/>
            <person name="Bowen H."/>
            <person name="Vavikolanu K."/>
            <person name="Mehta A."/>
            <person name="Aluvathingal J."/>
            <person name="Nadendla S."/>
            <person name="Lowell S."/>
            <person name="Myers T."/>
            <person name="Yan Y."/>
            <person name="Sichtig H."/>
        </authorList>
    </citation>
    <scope>NUCLEOTIDE SEQUENCE [LARGE SCALE GENOMIC DNA]</scope>
    <source>
        <strain evidence="2 3">FDAARGOS_986</strain>
    </source>
</reference>
<feature type="domain" description="6-hydroxymethylpterin diphosphokinase MptE-like" evidence="1">
    <location>
        <begin position="183"/>
        <end position="352"/>
    </location>
</feature>
<proteinExistence type="predicted"/>